<dbReference type="EMBL" id="JAUCGQ010000001">
    <property type="protein sequence ID" value="MDM7855501.1"/>
    <property type="molecule type" value="Genomic_DNA"/>
</dbReference>
<sequence>MDDPVRFETKVAVLVRDDLQPWQALNVTAFLTSGVVGAHPELMGETYRDADGTTYLPLVGQPIVVLTGDLDTLRTVHGRAVGRGLAQAVYIREMFATGNDRDNRAAVAAVPPDELDLVGLAVHGPRNAVDKVVKGARLHP</sequence>
<organism evidence="1 2">
    <name type="scientific">Cellulomonas alba</name>
    <dbReference type="NCBI Taxonomy" id="3053467"/>
    <lineage>
        <taxon>Bacteria</taxon>
        <taxon>Bacillati</taxon>
        <taxon>Actinomycetota</taxon>
        <taxon>Actinomycetes</taxon>
        <taxon>Micrococcales</taxon>
        <taxon>Cellulomonadaceae</taxon>
        <taxon>Cellulomonas</taxon>
    </lineage>
</organism>
<accession>A0ABT7SH53</accession>
<evidence type="ECO:0000313" key="1">
    <source>
        <dbReference type="EMBL" id="MDM7855501.1"/>
    </source>
</evidence>
<dbReference type="Gene3D" id="3.40.1490.10">
    <property type="entry name" value="Bit1"/>
    <property type="match status" value="1"/>
</dbReference>
<evidence type="ECO:0000313" key="2">
    <source>
        <dbReference type="Proteomes" id="UP001529338"/>
    </source>
</evidence>
<dbReference type="SUPFAM" id="SSF102462">
    <property type="entry name" value="Peptidyl-tRNA hydrolase II"/>
    <property type="match status" value="1"/>
</dbReference>
<protein>
    <submittedName>
        <fullName evidence="1">DUF2000 domain-containing protein</fullName>
    </submittedName>
</protein>
<name>A0ABT7SH53_9CELL</name>
<dbReference type="InterPro" id="IPR023476">
    <property type="entry name" value="Pep_tRNA_hydro_II_dom_sf"/>
</dbReference>
<proteinExistence type="predicted"/>
<dbReference type="Pfam" id="PF09391">
    <property type="entry name" value="DUF2000"/>
    <property type="match status" value="1"/>
</dbReference>
<dbReference type="RefSeq" id="WP_289455332.1">
    <property type="nucleotide sequence ID" value="NZ_JAUCGQ010000001.1"/>
</dbReference>
<dbReference type="Proteomes" id="UP001529338">
    <property type="component" value="Unassembled WGS sequence"/>
</dbReference>
<reference evidence="1 2" key="1">
    <citation type="submission" date="2023-06" db="EMBL/GenBank/DDBJ databases">
        <title>Cellulomonas sp. MW4 Whole genome sequence.</title>
        <authorList>
            <person name="Park S."/>
        </authorList>
    </citation>
    <scope>NUCLEOTIDE SEQUENCE [LARGE SCALE GENOMIC DNA]</scope>
    <source>
        <strain evidence="1 2">MW4</strain>
    </source>
</reference>
<comment type="caution">
    <text evidence="1">The sequence shown here is derived from an EMBL/GenBank/DDBJ whole genome shotgun (WGS) entry which is preliminary data.</text>
</comment>
<gene>
    <name evidence="1" type="ORF">QRT04_11225</name>
</gene>
<dbReference type="InterPro" id="IPR018988">
    <property type="entry name" value="DUF2000"/>
</dbReference>
<keyword evidence="2" id="KW-1185">Reference proteome</keyword>